<sequence length="50" mass="5784">MTRKFDSIKDIDGTQETLCLVVRIIDLWVVLTCDNSDHLEMVIMDSNVRT</sequence>
<organism evidence="1">
    <name type="scientific">Glycine max</name>
    <name type="common">Soybean</name>
    <name type="synonym">Glycine hispida</name>
    <dbReference type="NCBI Taxonomy" id="3847"/>
    <lineage>
        <taxon>Eukaryota</taxon>
        <taxon>Viridiplantae</taxon>
        <taxon>Streptophyta</taxon>
        <taxon>Embryophyta</taxon>
        <taxon>Tracheophyta</taxon>
        <taxon>Spermatophyta</taxon>
        <taxon>Magnoliopsida</taxon>
        <taxon>eudicotyledons</taxon>
        <taxon>Gunneridae</taxon>
        <taxon>Pentapetalae</taxon>
        <taxon>rosids</taxon>
        <taxon>fabids</taxon>
        <taxon>Fabales</taxon>
        <taxon>Fabaceae</taxon>
        <taxon>Papilionoideae</taxon>
        <taxon>50 kb inversion clade</taxon>
        <taxon>NPAAA clade</taxon>
        <taxon>indigoferoid/millettioid clade</taxon>
        <taxon>Phaseoleae</taxon>
        <taxon>Glycine</taxon>
        <taxon>Glycine subgen. Soja</taxon>
    </lineage>
</organism>
<reference evidence="1" key="1">
    <citation type="submission" date="2009-08" db="EMBL/GenBank/DDBJ databases">
        <authorList>
            <person name="Cheung F."/>
            <person name="Xiao Y."/>
            <person name="Chan A."/>
            <person name="Moskal W."/>
            <person name="Town C.D."/>
        </authorList>
    </citation>
    <scope>NUCLEOTIDE SEQUENCE</scope>
</reference>
<dbReference type="EMBL" id="BT094342">
    <property type="protein sequence ID" value="ACU18667.1"/>
    <property type="molecule type" value="mRNA"/>
</dbReference>
<name>C6TA15_SOYBN</name>
<evidence type="ECO:0000313" key="1">
    <source>
        <dbReference type="EMBL" id="ACU18667.1"/>
    </source>
</evidence>
<dbReference type="AlphaFoldDB" id="C6TA15"/>
<accession>C6TA15</accession>
<proteinExistence type="evidence at transcript level"/>
<protein>
    <submittedName>
        <fullName evidence="1">Uncharacterized protein</fullName>
    </submittedName>
</protein>